<dbReference type="RefSeq" id="WP_011032061.1">
    <property type="nucleotide sequence ID" value="NZ_CP009513.1"/>
</dbReference>
<dbReference type="Proteomes" id="UP000033063">
    <property type="component" value="Chromosome"/>
</dbReference>
<evidence type="ECO:0000256" key="3">
    <source>
        <dbReference type="ARBA" id="ARBA00022989"/>
    </source>
</evidence>
<keyword evidence="4 5" id="KW-0472">Membrane</keyword>
<dbReference type="AlphaFoldDB" id="A0A0E3LVW9"/>
<dbReference type="Pfam" id="PF04172">
    <property type="entry name" value="LrgB"/>
    <property type="match status" value="1"/>
</dbReference>
<keyword evidence="2 5" id="KW-0812">Transmembrane</keyword>
<proteinExistence type="predicted"/>
<feature type="transmembrane region" description="Helical" evidence="5">
    <location>
        <begin position="153"/>
        <end position="174"/>
    </location>
</feature>
<evidence type="ECO:0000256" key="1">
    <source>
        <dbReference type="ARBA" id="ARBA00004141"/>
    </source>
</evidence>
<keyword evidence="3 5" id="KW-1133">Transmembrane helix</keyword>
<name>A0A0E3LVW9_METMZ</name>
<dbReference type="InterPro" id="IPR007300">
    <property type="entry name" value="CidB/LrgB"/>
</dbReference>
<accession>A0A0E3LVW9</accession>
<dbReference type="GeneID" id="24850881"/>
<sequence>MQADFLNEFLGTPLFGILLSLAAFQAGSLLYKKTRFSVFNPLLVGIVLVILVLLYFRIDFETYNVGGDYISFFLGPATVVLAVPLYKKIQLLKNDAVPIIAGISAGCIAGISSILIFSSLLGLDNVITSSLVPKSVTTPIGIEISKQIGGMPAITVAAISITGIIGAVLGPFICRSFRIKDSVAVGIAIGTSSHALGTTRAIELGETEGAMSGLAIGIAGLITVFLAPALLYVFGVLP</sequence>
<dbReference type="PATRIC" id="fig|1434114.4.peg.1508"/>
<evidence type="ECO:0000256" key="5">
    <source>
        <dbReference type="SAM" id="Phobius"/>
    </source>
</evidence>
<dbReference type="PANTHER" id="PTHR30249:SF0">
    <property type="entry name" value="PLASTIDAL GLYCOLATE_GLYCERATE TRANSLOCATOR 1, CHLOROPLASTIC"/>
    <property type="match status" value="1"/>
</dbReference>
<dbReference type="GO" id="GO:0016020">
    <property type="term" value="C:membrane"/>
    <property type="evidence" value="ECO:0007669"/>
    <property type="project" value="UniProtKB-SubCell"/>
</dbReference>
<feature type="transmembrane region" description="Helical" evidence="5">
    <location>
        <begin position="38"/>
        <end position="57"/>
    </location>
</feature>
<comment type="subcellular location">
    <subcellularLocation>
        <location evidence="1">Membrane</location>
        <topology evidence="1">Multi-pass membrane protein</topology>
    </subcellularLocation>
</comment>
<evidence type="ECO:0000256" key="4">
    <source>
        <dbReference type="ARBA" id="ARBA00023136"/>
    </source>
</evidence>
<evidence type="ECO:0000313" key="6">
    <source>
        <dbReference type="EMBL" id="AKB67751.1"/>
    </source>
</evidence>
<feature type="transmembrane region" description="Helical" evidence="5">
    <location>
        <begin position="214"/>
        <end position="237"/>
    </location>
</feature>
<feature type="transmembrane region" description="Helical" evidence="5">
    <location>
        <begin position="183"/>
        <end position="202"/>
    </location>
</feature>
<dbReference type="HOGENOM" id="CLU_082099_1_0_2"/>
<organism evidence="6 7">
    <name type="scientific">Methanosarcina mazei LYC</name>
    <dbReference type="NCBI Taxonomy" id="1434114"/>
    <lineage>
        <taxon>Archaea</taxon>
        <taxon>Methanobacteriati</taxon>
        <taxon>Methanobacteriota</taxon>
        <taxon>Stenosarchaea group</taxon>
        <taxon>Methanomicrobia</taxon>
        <taxon>Methanosarcinales</taxon>
        <taxon>Methanosarcinaceae</taxon>
        <taxon>Methanosarcina</taxon>
    </lineage>
</organism>
<dbReference type="EMBL" id="CP009513">
    <property type="protein sequence ID" value="AKB67751.1"/>
    <property type="molecule type" value="Genomic_DNA"/>
</dbReference>
<evidence type="ECO:0000313" key="7">
    <source>
        <dbReference type="Proteomes" id="UP000033063"/>
    </source>
</evidence>
<protein>
    <submittedName>
        <fullName evidence="6">LrgA-associated membrane protein LrgB</fullName>
    </submittedName>
</protein>
<gene>
    <name evidence="6" type="ORF">MSMAL_1208</name>
</gene>
<feature type="transmembrane region" description="Helical" evidence="5">
    <location>
        <begin position="69"/>
        <end position="86"/>
    </location>
</feature>
<evidence type="ECO:0000256" key="2">
    <source>
        <dbReference type="ARBA" id="ARBA00022692"/>
    </source>
</evidence>
<feature type="transmembrane region" description="Helical" evidence="5">
    <location>
        <begin position="12"/>
        <end position="31"/>
    </location>
</feature>
<dbReference type="PANTHER" id="PTHR30249">
    <property type="entry name" value="PUTATIVE SEROTONIN TRANSPORTER"/>
    <property type="match status" value="1"/>
</dbReference>
<reference evidence="6 7" key="1">
    <citation type="submission" date="2014-07" db="EMBL/GenBank/DDBJ databases">
        <title>Methanogenic archaea and the global carbon cycle.</title>
        <authorList>
            <person name="Henriksen J.R."/>
            <person name="Luke J."/>
            <person name="Reinhart S."/>
            <person name="Benedict M.N."/>
            <person name="Youngblut N.D."/>
            <person name="Metcalf M.E."/>
            <person name="Whitaker R.J."/>
            <person name="Metcalf W.W."/>
        </authorList>
    </citation>
    <scope>NUCLEOTIDE SEQUENCE [LARGE SCALE GENOMIC DNA]</scope>
    <source>
        <strain evidence="6 7">LYC</strain>
    </source>
</reference>
<feature type="transmembrane region" description="Helical" evidence="5">
    <location>
        <begin position="98"/>
        <end position="121"/>
    </location>
</feature>